<dbReference type="PIRSF" id="PIRSF004654">
    <property type="entry name" value="NlpI"/>
    <property type="match status" value="1"/>
</dbReference>
<dbReference type="InterPro" id="IPR050498">
    <property type="entry name" value="Ycf3"/>
</dbReference>
<feature type="repeat" description="TPR" evidence="10">
    <location>
        <begin position="97"/>
        <end position="130"/>
    </location>
</feature>
<keyword evidence="4" id="KW-0677">Repeat</keyword>
<dbReference type="PROSITE" id="PS51257">
    <property type="entry name" value="PROKAR_LIPOPROTEIN"/>
    <property type="match status" value="1"/>
</dbReference>
<dbReference type="NCBIfam" id="NF008391">
    <property type="entry name" value="PRK11189.1"/>
    <property type="match status" value="1"/>
</dbReference>
<name>A0A2X4VDP2_9GAMM</name>
<dbReference type="SMART" id="SM00028">
    <property type="entry name" value="TPR"/>
    <property type="match status" value="4"/>
</dbReference>
<dbReference type="RefSeq" id="WP_111741373.1">
    <property type="nucleotide sequence ID" value="NZ_LR698987.1"/>
</dbReference>
<keyword evidence="2 9" id="KW-1003">Cell membrane</keyword>
<evidence type="ECO:0000256" key="7">
    <source>
        <dbReference type="ARBA" id="ARBA00023139"/>
    </source>
</evidence>
<evidence type="ECO:0000256" key="8">
    <source>
        <dbReference type="ARBA" id="ARBA00023288"/>
    </source>
</evidence>
<evidence type="ECO:0000256" key="5">
    <source>
        <dbReference type="ARBA" id="ARBA00022803"/>
    </source>
</evidence>
<dbReference type="PROSITE" id="PS50005">
    <property type="entry name" value="TPR"/>
    <property type="match status" value="1"/>
</dbReference>
<evidence type="ECO:0000256" key="6">
    <source>
        <dbReference type="ARBA" id="ARBA00023136"/>
    </source>
</evidence>
<dbReference type="InterPro" id="IPR011990">
    <property type="entry name" value="TPR-like_helical_dom_sf"/>
</dbReference>
<evidence type="ECO:0000256" key="3">
    <source>
        <dbReference type="ARBA" id="ARBA00022729"/>
    </source>
</evidence>
<evidence type="ECO:0000313" key="11">
    <source>
        <dbReference type="EMBL" id="SQI43390.1"/>
    </source>
</evidence>
<evidence type="ECO:0000256" key="9">
    <source>
        <dbReference type="PIRNR" id="PIRNR004654"/>
    </source>
</evidence>
<dbReference type="KEGG" id="lri:NCTC12151_03016"/>
<evidence type="ECO:0000313" key="12">
    <source>
        <dbReference type="Proteomes" id="UP000249005"/>
    </source>
</evidence>
<evidence type="ECO:0000256" key="10">
    <source>
        <dbReference type="PROSITE-ProRule" id="PRU00339"/>
    </source>
</evidence>
<dbReference type="GO" id="GO:0046813">
    <property type="term" value="P:receptor-mediated virion attachment to host cell"/>
    <property type="evidence" value="ECO:0007669"/>
    <property type="project" value="TreeGrafter"/>
</dbReference>
<reference evidence="11 12" key="1">
    <citation type="submission" date="2018-06" db="EMBL/GenBank/DDBJ databases">
        <authorList>
            <consortium name="Pathogen Informatics"/>
            <person name="Doyle S."/>
        </authorList>
    </citation>
    <scope>NUCLEOTIDE SEQUENCE [LARGE SCALE GENOMIC DNA]</scope>
    <source>
        <strain evidence="11 12">NCTC12151</strain>
    </source>
</reference>
<dbReference type="InterPro" id="IPR019734">
    <property type="entry name" value="TPR_rpt"/>
</dbReference>
<evidence type="ECO:0000256" key="4">
    <source>
        <dbReference type="ARBA" id="ARBA00022737"/>
    </source>
</evidence>
<dbReference type="GO" id="GO:0005886">
    <property type="term" value="C:plasma membrane"/>
    <property type="evidence" value="ECO:0007669"/>
    <property type="project" value="UniProtKB-SubCell"/>
</dbReference>
<sequence>MKPLLRWCYIVATALLLAGCGSLEGRKYGVLAIPLQPTLQQEVMLARMEQILASQVLSGDERAQLLYERGVLFDSLGLRALARNDFSQALLIRPDIPEAFNYLGIYLTQGGNFDAAYDAFDSVLELDPTYSYARLNRGIALYYGGRYELAQDDLLAFYHDDPNDPFRTMWLYLTERELNSSKAIKALSERYANAERGKTWGWNIVEFYLGKISEKTLLSRLKEEATDNTSLAEHLSETDFYLGKHYLSLGDEDNAIALFKLAVANNVHNFVENRYALLELALLGLEQDDLSESDKK</sequence>
<keyword evidence="5 10" id="KW-0802">TPR repeat</keyword>
<gene>
    <name evidence="11" type="primary">nlpI</name>
    <name evidence="11" type="ORF">NCTC12151_03016</name>
</gene>
<dbReference type="InterPro" id="IPR023605">
    <property type="entry name" value="Lipoprotein_NlpI"/>
</dbReference>
<dbReference type="Proteomes" id="UP000249005">
    <property type="component" value="Chromosome 1"/>
</dbReference>
<dbReference type="GO" id="GO:0009279">
    <property type="term" value="C:cell outer membrane"/>
    <property type="evidence" value="ECO:0007669"/>
    <property type="project" value="TreeGrafter"/>
</dbReference>
<dbReference type="AlphaFoldDB" id="A0A2X4VDP2"/>
<accession>A0A2X4VDP2</accession>
<keyword evidence="3" id="KW-0732">Signal</keyword>
<dbReference type="EMBL" id="LS483470">
    <property type="protein sequence ID" value="SQI43390.1"/>
    <property type="molecule type" value="Genomic_DNA"/>
</dbReference>
<proteinExistence type="predicted"/>
<keyword evidence="6 9" id="KW-0472">Membrane</keyword>
<keyword evidence="8 11" id="KW-0449">Lipoprotein</keyword>
<dbReference type="SUPFAM" id="SSF48452">
    <property type="entry name" value="TPR-like"/>
    <property type="match status" value="1"/>
</dbReference>
<evidence type="ECO:0000256" key="2">
    <source>
        <dbReference type="ARBA" id="ARBA00022475"/>
    </source>
</evidence>
<evidence type="ECO:0000256" key="1">
    <source>
        <dbReference type="ARBA" id="ARBA00018294"/>
    </source>
</evidence>
<keyword evidence="12" id="KW-1185">Reference proteome</keyword>
<comment type="subcellular location">
    <subcellularLocation>
        <location evidence="9">Cell membrane</location>
    </subcellularLocation>
</comment>
<comment type="subunit">
    <text evidence="9">Homodimer.</text>
</comment>
<dbReference type="PANTHER" id="PTHR44858:SF1">
    <property type="entry name" value="UDP-N-ACETYLGLUCOSAMINE--PEPTIDE N-ACETYLGLUCOSAMINYLTRANSFERASE SPINDLY-RELATED"/>
    <property type="match status" value="1"/>
</dbReference>
<comment type="function">
    <text evidence="9">May be involved in cell division.</text>
</comment>
<dbReference type="Pfam" id="PF13432">
    <property type="entry name" value="TPR_16"/>
    <property type="match status" value="1"/>
</dbReference>
<dbReference type="OrthoDB" id="509324at2"/>
<protein>
    <recommendedName>
        <fullName evidence="1 9">Lipoprotein NlpI</fullName>
    </recommendedName>
</protein>
<organism evidence="11 12">
    <name type="scientific">Leminorella richardii</name>
    <dbReference type="NCBI Taxonomy" id="158841"/>
    <lineage>
        <taxon>Bacteria</taxon>
        <taxon>Pseudomonadati</taxon>
        <taxon>Pseudomonadota</taxon>
        <taxon>Gammaproteobacteria</taxon>
        <taxon>Enterobacterales</taxon>
        <taxon>Budviciaceae</taxon>
        <taxon>Leminorella</taxon>
    </lineage>
</organism>
<keyword evidence="7" id="KW-0564">Palmitate</keyword>
<dbReference type="PANTHER" id="PTHR44858">
    <property type="entry name" value="TETRATRICOPEPTIDE REPEAT PROTEIN 6"/>
    <property type="match status" value="1"/>
</dbReference>
<dbReference type="Gene3D" id="1.25.40.10">
    <property type="entry name" value="Tetratricopeptide repeat domain"/>
    <property type="match status" value="1"/>
</dbReference>